<gene>
    <name evidence="1" type="ORF">HY3_04245</name>
</gene>
<dbReference type="STRING" id="1280941.HY2_04550"/>
<accession>A0A328K2K5</accession>
<dbReference type="RefSeq" id="WP_034828702.1">
    <property type="nucleotide sequence ID" value="NZ_AWFA01000056.1"/>
</dbReference>
<reference evidence="1 2" key="1">
    <citation type="submission" date="2013-04" db="EMBL/GenBank/DDBJ databases">
        <title>Hyphomonas sp. T24B3 Genome Sequencing.</title>
        <authorList>
            <person name="Lai Q."/>
            <person name="Shao Z."/>
        </authorList>
    </citation>
    <scope>NUCLEOTIDE SEQUENCE [LARGE SCALE GENOMIC DNA]</scope>
    <source>
        <strain evidence="1 2">T24B3</strain>
    </source>
</reference>
<dbReference type="AlphaFoldDB" id="A0A062TVM0"/>
<evidence type="ECO:0000313" key="2">
    <source>
        <dbReference type="Proteomes" id="UP000249123"/>
    </source>
</evidence>
<proteinExistence type="predicted"/>
<dbReference type="OrthoDB" id="7619237at2"/>
<organism evidence="1 2">
    <name type="scientific">Hyphomonas pacifica</name>
    <dbReference type="NCBI Taxonomy" id="1280941"/>
    <lineage>
        <taxon>Bacteria</taxon>
        <taxon>Pseudomonadati</taxon>
        <taxon>Pseudomonadota</taxon>
        <taxon>Alphaproteobacteria</taxon>
        <taxon>Hyphomonadales</taxon>
        <taxon>Hyphomonadaceae</taxon>
        <taxon>Hyphomonas</taxon>
    </lineage>
</organism>
<keyword evidence="2" id="KW-1185">Reference proteome</keyword>
<accession>A0A062TVM0</accession>
<protein>
    <submittedName>
        <fullName evidence="1">Uncharacterized protein</fullName>
    </submittedName>
</protein>
<name>A0A062TVM0_9PROT</name>
<dbReference type="EMBL" id="AWFB01000056">
    <property type="protein sequence ID" value="RAN31305.1"/>
    <property type="molecule type" value="Genomic_DNA"/>
</dbReference>
<comment type="caution">
    <text evidence="1">The sequence shown here is derived from an EMBL/GenBank/DDBJ whole genome shotgun (WGS) entry which is preliminary data.</text>
</comment>
<evidence type="ECO:0000313" key="1">
    <source>
        <dbReference type="EMBL" id="RAN31305.1"/>
    </source>
</evidence>
<dbReference type="Proteomes" id="UP000249123">
    <property type="component" value="Unassembled WGS sequence"/>
</dbReference>
<sequence length="165" mass="17582">MMRLIPIALITGLCGFATAEAPGVQGITADLPGPVEFEAPEALQNMEEGIVLLDLSIASDMDPGIKLADGTWRTLEGCEFGAVEAETVMVKTGSNHMLLEVRIGDPDTHAANLLSCNYRPNLISDDGFGHLTRLKGCFYAHNIAIPTAVHWRLNPLPAKACGIGD</sequence>